<proteinExistence type="predicted"/>
<accession>A0A7Y6NTE7</accession>
<dbReference type="Proteomes" id="UP000529637">
    <property type="component" value="Unassembled WGS sequence"/>
</dbReference>
<dbReference type="EMBL" id="JABWMJ010000023">
    <property type="protein sequence ID" value="NUZ09011.1"/>
    <property type="molecule type" value="Genomic_DNA"/>
</dbReference>
<name>A0A7Y6NTE7_9BURK</name>
<dbReference type="AlphaFoldDB" id="A0A7Y6NTE7"/>
<keyword evidence="1" id="KW-0472">Membrane</keyword>
<evidence type="ECO:0000313" key="3">
    <source>
        <dbReference type="Proteomes" id="UP000529637"/>
    </source>
</evidence>
<reference evidence="2 3" key="1">
    <citation type="submission" date="2020-06" db="EMBL/GenBank/DDBJ databases">
        <title>Schlegella sp. ID0723 isolated from air conditioner.</title>
        <authorList>
            <person name="Kim D.Y."/>
            <person name="Kim D.-U."/>
        </authorList>
    </citation>
    <scope>NUCLEOTIDE SEQUENCE [LARGE SCALE GENOMIC DNA]</scope>
    <source>
        <strain evidence="2 3">ID0723</strain>
    </source>
</reference>
<keyword evidence="1" id="KW-1133">Transmembrane helix</keyword>
<evidence type="ECO:0000313" key="2">
    <source>
        <dbReference type="EMBL" id="NUZ09011.1"/>
    </source>
</evidence>
<evidence type="ECO:0000256" key="1">
    <source>
        <dbReference type="SAM" id="Phobius"/>
    </source>
</evidence>
<gene>
    <name evidence="2" type="ORF">HQN59_25040</name>
</gene>
<comment type="caution">
    <text evidence="2">The sequence shown here is derived from an EMBL/GenBank/DDBJ whole genome shotgun (WGS) entry which is preliminary data.</text>
</comment>
<keyword evidence="3" id="KW-1185">Reference proteome</keyword>
<feature type="transmembrane region" description="Helical" evidence="1">
    <location>
        <begin position="113"/>
        <end position="134"/>
    </location>
</feature>
<dbReference type="Pfam" id="PF17511">
    <property type="entry name" value="Mobilization_B"/>
    <property type="match status" value="1"/>
</dbReference>
<dbReference type="InterPro" id="IPR020369">
    <property type="entry name" value="Mobilisation_protein_B"/>
</dbReference>
<protein>
    <submittedName>
        <fullName evidence="2">Mobilization protein</fullName>
    </submittedName>
</protein>
<organism evidence="2 3">
    <name type="scientific">Piscinibacter koreensis</name>
    <dbReference type="NCBI Taxonomy" id="2742824"/>
    <lineage>
        <taxon>Bacteria</taxon>
        <taxon>Pseudomonadati</taxon>
        <taxon>Pseudomonadota</taxon>
        <taxon>Betaproteobacteria</taxon>
        <taxon>Burkholderiales</taxon>
        <taxon>Sphaerotilaceae</taxon>
        <taxon>Piscinibacter</taxon>
    </lineage>
</organism>
<keyword evidence="1" id="KW-0812">Transmembrane</keyword>
<sequence>MSKTEMLRQSAEASNQKRLESLAQQVQAVSNAKSQSAEELAATLEPLAQALAALSAETAKTLAEIDSRTRATGASFTLQLETATKTLNAATVQAQRATVGLHQAAKRLDWTHYALTVTTALLTAVLVSGFWLWLRPPTVQTFLDPKAVAEYLKPAVIGALRPAKGR</sequence>